<proteinExistence type="predicted"/>
<dbReference type="GO" id="GO:0120147">
    <property type="term" value="F:formylglycine-generating oxidase activity"/>
    <property type="evidence" value="ECO:0007669"/>
    <property type="project" value="TreeGrafter"/>
</dbReference>
<reference evidence="2 3" key="1">
    <citation type="submission" date="2010-07" db="EMBL/GenBank/DDBJ databases">
        <title>The complete genome of Methanosalsum zhilinae DSM 4017.</title>
        <authorList>
            <consortium name="US DOE Joint Genome Institute (JGI-PGF)"/>
            <person name="Lucas S."/>
            <person name="Copeland A."/>
            <person name="Lapidus A."/>
            <person name="Glavina del Rio T."/>
            <person name="Dalin E."/>
            <person name="Tice H."/>
            <person name="Bruce D."/>
            <person name="Goodwin L."/>
            <person name="Pitluck S."/>
            <person name="Kyrpides N."/>
            <person name="Mavromatis K."/>
            <person name="Ovchinnikova G."/>
            <person name="Daligault H."/>
            <person name="Detter J.C."/>
            <person name="Han C."/>
            <person name="Tapia R."/>
            <person name="Larimer F."/>
            <person name="Land M."/>
            <person name="Hauser L."/>
            <person name="Markowitz V."/>
            <person name="Cheng J.-F."/>
            <person name="Hugenholtz P."/>
            <person name="Woyke T."/>
            <person name="Wu D."/>
            <person name="Spring S."/>
            <person name="Schueler E."/>
            <person name="Brambilla E."/>
            <person name="Klenk H.-P."/>
            <person name="Eisen J.A."/>
        </authorList>
    </citation>
    <scope>NUCLEOTIDE SEQUENCE [LARGE SCALE GENOMIC DNA]</scope>
    <source>
        <strain evidence="3">DSM 4017 / NBRC 107636 / OCM 62 / WeN5</strain>
    </source>
</reference>
<dbReference type="PANTHER" id="PTHR23150">
    <property type="entry name" value="SULFATASE MODIFYING FACTOR 1, 2"/>
    <property type="match status" value="1"/>
</dbReference>
<keyword evidence="3" id="KW-1185">Reference proteome</keyword>
<dbReference type="Proteomes" id="UP000006622">
    <property type="component" value="Chromosome"/>
</dbReference>
<dbReference type="STRING" id="679901.Mzhil_1531"/>
<dbReference type="GeneID" id="10823169"/>
<dbReference type="KEGG" id="mzh:Mzhil_1531"/>
<feature type="domain" description="Sulfatase-modifying factor enzyme-like" evidence="1">
    <location>
        <begin position="33"/>
        <end position="257"/>
    </location>
</feature>
<evidence type="ECO:0000259" key="1">
    <source>
        <dbReference type="Pfam" id="PF03781"/>
    </source>
</evidence>
<dbReference type="HOGENOM" id="CLU_012431_2_1_2"/>
<organism evidence="2 3">
    <name type="scientific">Methanosalsum zhilinae (strain DSM 4017 / NBRC 107636 / OCM 62 / WeN5)</name>
    <name type="common">Methanohalophilus zhilinae</name>
    <dbReference type="NCBI Taxonomy" id="679901"/>
    <lineage>
        <taxon>Archaea</taxon>
        <taxon>Methanobacteriati</taxon>
        <taxon>Methanobacteriota</taxon>
        <taxon>Stenosarchaea group</taxon>
        <taxon>Methanomicrobia</taxon>
        <taxon>Methanosarcinales</taxon>
        <taxon>Methanosarcinaceae</taxon>
        <taxon>Methanosalsum</taxon>
    </lineage>
</organism>
<dbReference type="EMBL" id="CP002101">
    <property type="protein sequence ID" value="AEH61370.1"/>
    <property type="molecule type" value="Genomic_DNA"/>
</dbReference>
<dbReference type="InterPro" id="IPR051043">
    <property type="entry name" value="Sulfatase_Mod_Factor_Kinase"/>
</dbReference>
<dbReference type="Pfam" id="PF03781">
    <property type="entry name" value="FGE-sulfatase"/>
    <property type="match status" value="1"/>
</dbReference>
<dbReference type="AlphaFoldDB" id="F7XP76"/>
<dbReference type="InterPro" id="IPR016187">
    <property type="entry name" value="CTDL_fold"/>
</dbReference>
<dbReference type="InterPro" id="IPR042095">
    <property type="entry name" value="SUMF_sf"/>
</dbReference>
<gene>
    <name evidence="2" type="ordered locus">Mzhil_1531</name>
</gene>
<sequence length="266" mass="30702">MDKGSDIYDSTKTNQTCEKSSNNITYTNSFDMELLLIPAGSFHMGSSVEEQNWYKNEQPVHKVNIKTPFYLGRYPVTNKEWGDVMGTKPSSRFMEDDKAVSKVSWNDAQQFIQKLNEMENTDKYRLPSEAEWEYACRAGTSTKYHFGNDHLYLSEYGWYRDNSDRGPKPVGQKKSNTWGLYDMHGNVWEWTQDVYSDNYKNAPDDGSPVEIGESSSNVMRVLRGGSWQTSAAGCRSASRFFNPPDVHRRSSRIGFRILMDRKSMEY</sequence>
<dbReference type="PANTHER" id="PTHR23150:SF19">
    <property type="entry name" value="FORMYLGLYCINE-GENERATING ENZYME"/>
    <property type="match status" value="1"/>
</dbReference>
<name>F7XP76_METZD</name>
<dbReference type="OrthoDB" id="136349at2157"/>
<protein>
    <recommendedName>
        <fullName evidence="1">Sulfatase-modifying factor enzyme-like domain-containing protein</fullName>
    </recommendedName>
</protein>
<dbReference type="SUPFAM" id="SSF56436">
    <property type="entry name" value="C-type lectin-like"/>
    <property type="match status" value="1"/>
</dbReference>
<evidence type="ECO:0000313" key="2">
    <source>
        <dbReference type="EMBL" id="AEH61370.1"/>
    </source>
</evidence>
<accession>F7XP76</accession>
<evidence type="ECO:0000313" key="3">
    <source>
        <dbReference type="Proteomes" id="UP000006622"/>
    </source>
</evidence>
<dbReference type="RefSeq" id="WP_013898806.1">
    <property type="nucleotide sequence ID" value="NC_015676.1"/>
</dbReference>
<dbReference type="Gene3D" id="3.90.1580.10">
    <property type="entry name" value="paralog of FGE (formylglycine-generating enzyme)"/>
    <property type="match status" value="1"/>
</dbReference>
<dbReference type="InterPro" id="IPR005532">
    <property type="entry name" value="SUMF_dom"/>
</dbReference>